<dbReference type="EMBL" id="CH991549">
    <property type="protein sequence ID" value="EDQ89898.1"/>
    <property type="molecule type" value="Genomic_DNA"/>
</dbReference>
<feature type="non-terminal residue" evidence="5">
    <location>
        <position position="1"/>
    </location>
</feature>
<organism evidence="5 6">
    <name type="scientific">Monosiga brevicollis</name>
    <name type="common">Choanoflagellate</name>
    <dbReference type="NCBI Taxonomy" id="81824"/>
    <lineage>
        <taxon>Eukaryota</taxon>
        <taxon>Choanoflagellata</taxon>
        <taxon>Craspedida</taxon>
        <taxon>Salpingoecidae</taxon>
        <taxon>Monosiga</taxon>
    </lineage>
</organism>
<dbReference type="GO" id="GO:0046872">
    <property type="term" value="F:metal ion binding"/>
    <property type="evidence" value="ECO:0007669"/>
    <property type="project" value="UniProtKB-KW"/>
</dbReference>
<name>A9UXT0_MONBE</name>
<dbReference type="RefSeq" id="XP_001745320.1">
    <property type="nucleotide sequence ID" value="XM_001745268.1"/>
</dbReference>
<keyword evidence="6" id="KW-1185">Reference proteome</keyword>
<evidence type="ECO:0000313" key="5">
    <source>
        <dbReference type="EMBL" id="EDQ89898.1"/>
    </source>
</evidence>
<dbReference type="SUPFAM" id="SSF53448">
    <property type="entry name" value="Nucleotide-diphospho-sugar transferases"/>
    <property type="match status" value="1"/>
</dbReference>
<dbReference type="GO" id="GO:0016757">
    <property type="term" value="F:glycosyltransferase activity"/>
    <property type="evidence" value="ECO:0007669"/>
    <property type="project" value="UniProtKB-KW"/>
</dbReference>
<accession>A9UXT0</accession>
<dbReference type="InterPro" id="IPR002495">
    <property type="entry name" value="Glyco_trans_8"/>
</dbReference>
<dbReference type="OMA" id="HEHALWD"/>
<gene>
    <name evidence="5" type="ORF">MONBRDRAFT_2764</name>
</gene>
<dbReference type="GeneID" id="5890705"/>
<keyword evidence="3" id="KW-0808">Transferase</keyword>
<dbReference type="KEGG" id="mbr:MONBRDRAFT_2764"/>
<dbReference type="Pfam" id="PF01501">
    <property type="entry name" value="Glyco_transf_8"/>
    <property type="match status" value="1"/>
</dbReference>
<comment type="similarity">
    <text evidence="1">Belongs to the glycosyltransferase 8 family.</text>
</comment>
<dbReference type="Proteomes" id="UP000001357">
    <property type="component" value="Unassembled WGS sequence"/>
</dbReference>
<evidence type="ECO:0000256" key="3">
    <source>
        <dbReference type="ARBA" id="ARBA00022679"/>
    </source>
</evidence>
<dbReference type="InterPro" id="IPR029044">
    <property type="entry name" value="Nucleotide-diphossugar_trans"/>
</dbReference>
<proteinExistence type="inferred from homology"/>
<sequence>SSANFGRFMLPELLPELNRVLYIDIDTVVQGDLVALLAHMDLGDDDYLAAVPRPNVPLSHFFGADIVRLHAELHPDPGQLLQLAAPSFNAGVAVWNLRAWRQRSLRDEVLYYMTKHHEHALWDYGTQPILLLVCAGHWQPLDVRFNLDGLGYRTDVSTEALDGAYVLHWSGRRKPWQHDALYRQRWTRFVN</sequence>
<dbReference type="InParanoid" id="A9UXT0"/>
<evidence type="ECO:0000256" key="4">
    <source>
        <dbReference type="ARBA" id="ARBA00022723"/>
    </source>
</evidence>
<evidence type="ECO:0008006" key="7">
    <source>
        <dbReference type="Google" id="ProtNLM"/>
    </source>
</evidence>
<keyword evidence="2" id="KW-0328">Glycosyltransferase</keyword>
<protein>
    <recommendedName>
        <fullName evidence="7">Hexosyltransferase</fullName>
    </recommendedName>
</protein>
<dbReference type="eggNOG" id="ENOG502S5KI">
    <property type="taxonomic scope" value="Eukaryota"/>
</dbReference>
<dbReference type="PANTHER" id="PTHR13778">
    <property type="entry name" value="GLYCOSYLTRANSFERASE 8 DOMAIN-CONTAINING PROTEIN"/>
    <property type="match status" value="1"/>
</dbReference>
<evidence type="ECO:0000256" key="1">
    <source>
        <dbReference type="ARBA" id="ARBA00006351"/>
    </source>
</evidence>
<reference evidence="5 6" key="1">
    <citation type="journal article" date="2008" name="Nature">
        <title>The genome of the choanoflagellate Monosiga brevicollis and the origin of metazoans.</title>
        <authorList>
            <consortium name="JGI Sequencing"/>
            <person name="King N."/>
            <person name="Westbrook M.J."/>
            <person name="Young S.L."/>
            <person name="Kuo A."/>
            <person name="Abedin M."/>
            <person name="Chapman J."/>
            <person name="Fairclough S."/>
            <person name="Hellsten U."/>
            <person name="Isogai Y."/>
            <person name="Letunic I."/>
            <person name="Marr M."/>
            <person name="Pincus D."/>
            <person name="Putnam N."/>
            <person name="Rokas A."/>
            <person name="Wright K.J."/>
            <person name="Zuzow R."/>
            <person name="Dirks W."/>
            <person name="Good M."/>
            <person name="Goodstein D."/>
            <person name="Lemons D."/>
            <person name="Li W."/>
            <person name="Lyons J.B."/>
            <person name="Morris A."/>
            <person name="Nichols S."/>
            <person name="Richter D.J."/>
            <person name="Salamov A."/>
            <person name="Bork P."/>
            <person name="Lim W.A."/>
            <person name="Manning G."/>
            <person name="Miller W.T."/>
            <person name="McGinnis W."/>
            <person name="Shapiro H."/>
            <person name="Tjian R."/>
            <person name="Grigoriev I.V."/>
            <person name="Rokhsar D."/>
        </authorList>
    </citation>
    <scope>NUCLEOTIDE SEQUENCE [LARGE SCALE GENOMIC DNA]</scope>
    <source>
        <strain evidence="6">MX1 / ATCC 50154</strain>
    </source>
</reference>
<dbReference type="AlphaFoldDB" id="A9UXT0"/>
<evidence type="ECO:0000256" key="2">
    <source>
        <dbReference type="ARBA" id="ARBA00022676"/>
    </source>
</evidence>
<keyword evidence="4" id="KW-0479">Metal-binding</keyword>
<dbReference type="PANTHER" id="PTHR13778:SF47">
    <property type="entry name" value="LIPOPOLYSACCHARIDE 1,3-GALACTOSYLTRANSFERASE"/>
    <property type="match status" value="1"/>
</dbReference>
<dbReference type="InterPro" id="IPR050748">
    <property type="entry name" value="Glycosyltrans_8_dom-fam"/>
</dbReference>
<feature type="non-terminal residue" evidence="5">
    <location>
        <position position="191"/>
    </location>
</feature>
<dbReference type="Gene3D" id="3.90.550.10">
    <property type="entry name" value="Spore Coat Polysaccharide Biosynthesis Protein SpsA, Chain A"/>
    <property type="match status" value="1"/>
</dbReference>
<evidence type="ECO:0000313" key="6">
    <source>
        <dbReference type="Proteomes" id="UP000001357"/>
    </source>
</evidence>